<evidence type="ECO:0000313" key="3">
    <source>
        <dbReference type="Proteomes" id="UP000275199"/>
    </source>
</evidence>
<keyword evidence="3" id="KW-1185">Reference proteome</keyword>
<reference evidence="2 3" key="1">
    <citation type="submission" date="2018-11" db="EMBL/GenBank/DDBJ databases">
        <authorList>
            <person name="Jang G.I."/>
            <person name="Hwang C.Y."/>
        </authorList>
    </citation>
    <scope>NUCLEOTIDE SEQUENCE [LARGE SCALE GENOMIC DNA]</scope>
    <source>
        <strain evidence="2 3">SSM26</strain>
    </source>
</reference>
<accession>A0ABX9XMB8</accession>
<evidence type="ECO:0000256" key="1">
    <source>
        <dbReference type="SAM" id="MobiDB-lite"/>
    </source>
</evidence>
<feature type="region of interest" description="Disordered" evidence="1">
    <location>
        <begin position="75"/>
        <end position="112"/>
    </location>
</feature>
<gene>
    <name evidence="2" type="ORF">EF096_06190</name>
</gene>
<proteinExistence type="predicted"/>
<feature type="compositionally biased region" description="Low complexity" evidence="1">
    <location>
        <begin position="75"/>
        <end position="88"/>
    </location>
</feature>
<protein>
    <submittedName>
        <fullName evidence="2">Uncharacterized protein</fullName>
    </submittedName>
</protein>
<sequence length="222" mass="24140">MSLGRFLALGVPVLLLLAVLVWLKSEQPETFIPAEQSAPAVVMPTQSSSSSDSGKDIDALWKRYEALSASSSATADAVGSPEQVAPARASEESERAAGAQSREALREQAKRRREALLASRDDAFSKLKSLKPGDVEGMVAVLEQLNRQLKDNGIEHQIDVDTVRQQMRSSQELAALNEAMLLEAMKGSRADPQRLQQLSRDLREMQETVTDSLNARSGLVSP</sequence>
<organism evidence="2 3">
    <name type="scientific">Pseudomonas neustonica</name>
    <dbReference type="NCBI Taxonomy" id="2487346"/>
    <lineage>
        <taxon>Bacteria</taxon>
        <taxon>Pseudomonadati</taxon>
        <taxon>Pseudomonadota</taxon>
        <taxon>Gammaproteobacteria</taxon>
        <taxon>Pseudomonadales</taxon>
        <taxon>Pseudomonadaceae</taxon>
        <taxon>Pseudomonas</taxon>
    </lineage>
</organism>
<comment type="caution">
    <text evidence="2">The sequence shown here is derived from an EMBL/GenBank/DDBJ whole genome shotgun (WGS) entry which is preliminary data.</text>
</comment>
<evidence type="ECO:0000313" key="2">
    <source>
        <dbReference type="EMBL" id="ROZ86325.1"/>
    </source>
</evidence>
<dbReference type="EMBL" id="RKKU01000005">
    <property type="protein sequence ID" value="ROZ86325.1"/>
    <property type="molecule type" value="Genomic_DNA"/>
</dbReference>
<dbReference type="RefSeq" id="WP_123888755.1">
    <property type="nucleotide sequence ID" value="NZ_RKKU01000005.1"/>
</dbReference>
<feature type="region of interest" description="Disordered" evidence="1">
    <location>
        <begin position="199"/>
        <end position="222"/>
    </location>
</feature>
<name>A0ABX9XMB8_9PSED</name>
<dbReference type="Proteomes" id="UP000275199">
    <property type="component" value="Unassembled WGS sequence"/>
</dbReference>